<name>A0AAX3BGY9_9SPIR</name>
<dbReference type="KEGG" id="taqu:KDW03_05620"/>
<dbReference type="Gene3D" id="2.60.120.1140">
    <property type="entry name" value="Protein of unknown function DUF192"/>
    <property type="match status" value="1"/>
</dbReference>
<dbReference type="InterPro" id="IPR003795">
    <property type="entry name" value="DUF192"/>
</dbReference>
<dbReference type="PANTHER" id="PTHR37953">
    <property type="entry name" value="UPF0127 PROTEIN MJ1496"/>
    <property type="match status" value="1"/>
</dbReference>
<sequence>MFTNFIVVTLLTQQLLFPLAITETEQRTGMMYRRGWGEWAGMIFVFPGPQQVGFWMKNTYLPMSIVYTDEELNILEIHQGIPFNTEVMVSRTSRVRYVLELDPAKTNLIFTHYESFRRSLKKKLQRRGL</sequence>
<evidence type="ECO:0000313" key="2">
    <source>
        <dbReference type="Proteomes" id="UP001056539"/>
    </source>
</evidence>
<proteinExistence type="predicted"/>
<dbReference type="InterPro" id="IPR038695">
    <property type="entry name" value="Saro_0823-like_sf"/>
</dbReference>
<dbReference type="EMBL" id="CP073355">
    <property type="protein sequence ID" value="URA11274.1"/>
    <property type="molecule type" value="Genomic_DNA"/>
</dbReference>
<dbReference type="AlphaFoldDB" id="A0AAX3BGY9"/>
<dbReference type="Pfam" id="PF02643">
    <property type="entry name" value="DUF192"/>
    <property type="match status" value="1"/>
</dbReference>
<dbReference type="RefSeq" id="WP_271436406.1">
    <property type="nucleotide sequence ID" value="NZ_CP073355.1"/>
</dbReference>
<gene>
    <name evidence="1" type="ORF">KDW03_05620</name>
</gene>
<reference evidence="1" key="1">
    <citation type="submission" date="2021-04" db="EMBL/GenBank/DDBJ databases">
        <authorList>
            <person name="Postec A."/>
        </authorList>
    </citation>
    <scope>NUCLEOTIDE SEQUENCE</scope>
    <source>
        <strain evidence="1">F1F22</strain>
    </source>
</reference>
<evidence type="ECO:0000313" key="1">
    <source>
        <dbReference type="EMBL" id="URA11274.1"/>
    </source>
</evidence>
<accession>A0AAX3BGY9</accession>
<dbReference type="Proteomes" id="UP001056539">
    <property type="component" value="Chromosome"/>
</dbReference>
<organism evidence="1 2">
    <name type="scientific">Thermospira aquatica</name>
    <dbReference type="NCBI Taxonomy" id="2828656"/>
    <lineage>
        <taxon>Bacteria</taxon>
        <taxon>Pseudomonadati</taxon>
        <taxon>Spirochaetota</taxon>
        <taxon>Spirochaetia</taxon>
        <taxon>Brevinematales</taxon>
        <taxon>Thermospiraceae</taxon>
        <taxon>Thermospira</taxon>
    </lineage>
</organism>
<dbReference type="PANTHER" id="PTHR37953:SF1">
    <property type="entry name" value="UPF0127 PROTEIN MJ1496"/>
    <property type="match status" value="1"/>
</dbReference>
<protein>
    <submittedName>
        <fullName evidence="1">DUF192 domain-containing protein</fullName>
    </submittedName>
</protein>
<reference evidence="1" key="2">
    <citation type="submission" date="2022-06" db="EMBL/GenBank/DDBJ databases">
        <title>Thermospira aquatica gen. nov., sp. nov.</title>
        <authorList>
            <person name="Ben Ali Gam Z."/>
            <person name="Labat M."/>
        </authorList>
    </citation>
    <scope>NUCLEOTIDE SEQUENCE</scope>
    <source>
        <strain evidence="1">F1F22</strain>
    </source>
</reference>
<keyword evidence="2" id="KW-1185">Reference proteome</keyword>